<organism evidence="2 3">
    <name type="scientific">Rhypophila decipiens</name>
    <dbReference type="NCBI Taxonomy" id="261697"/>
    <lineage>
        <taxon>Eukaryota</taxon>
        <taxon>Fungi</taxon>
        <taxon>Dikarya</taxon>
        <taxon>Ascomycota</taxon>
        <taxon>Pezizomycotina</taxon>
        <taxon>Sordariomycetes</taxon>
        <taxon>Sordariomycetidae</taxon>
        <taxon>Sordariales</taxon>
        <taxon>Naviculisporaceae</taxon>
        <taxon>Rhypophila</taxon>
    </lineage>
</organism>
<gene>
    <name evidence="2" type="ORF">QBC37DRAFT_442845</name>
</gene>
<name>A0AAN6Y114_9PEZI</name>
<dbReference type="AlphaFoldDB" id="A0AAN6Y114"/>
<evidence type="ECO:0000313" key="3">
    <source>
        <dbReference type="Proteomes" id="UP001301769"/>
    </source>
</evidence>
<dbReference type="PANTHER" id="PTHR30383:SF31">
    <property type="entry name" value="SGNH HYDROLASE-TYPE ESTERASE DOMAIN-CONTAINING PROTEIN-RELATED"/>
    <property type="match status" value="1"/>
</dbReference>
<dbReference type="PANTHER" id="PTHR30383">
    <property type="entry name" value="THIOESTERASE 1/PROTEASE 1/LYSOPHOSPHOLIPASE L1"/>
    <property type="match status" value="1"/>
</dbReference>
<dbReference type="Pfam" id="PF13517">
    <property type="entry name" value="FG-GAP_3"/>
    <property type="match status" value="2"/>
</dbReference>
<dbReference type="SUPFAM" id="SSF69318">
    <property type="entry name" value="Integrin alpha N-terminal domain"/>
    <property type="match status" value="2"/>
</dbReference>
<dbReference type="InterPro" id="IPR036514">
    <property type="entry name" value="SGNH_hydro_sf"/>
</dbReference>
<reference evidence="2" key="1">
    <citation type="journal article" date="2023" name="Mol. Phylogenet. Evol.">
        <title>Genome-scale phylogeny and comparative genomics of the fungal order Sordariales.</title>
        <authorList>
            <person name="Hensen N."/>
            <person name="Bonometti L."/>
            <person name="Westerberg I."/>
            <person name="Brannstrom I.O."/>
            <person name="Guillou S."/>
            <person name="Cros-Aarteil S."/>
            <person name="Calhoun S."/>
            <person name="Haridas S."/>
            <person name="Kuo A."/>
            <person name="Mondo S."/>
            <person name="Pangilinan J."/>
            <person name="Riley R."/>
            <person name="LaButti K."/>
            <person name="Andreopoulos B."/>
            <person name="Lipzen A."/>
            <person name="Chen C."/>
            <person name="Yan M."/>
            <person name="Daum C."/>
            <person name="Ng V."/>
            <person name="Clum A."/>
            <person name="Steindorff A."/>
            <person name="Ohm R.A."/>
            <person name="Martin F."/>
            <person name="Silar P."/>
            <person name="Natvig D.O."/>
            <person name="Lalanne C."/>
            <person name="Gautier V."/>
            <person name="Ament-Velasquez S.L."/>
            <person name="Kruys A."/>
            <person name="Hutchinson M.I."/>
            <person name="Powell A.J."/>
            <person name="Barry K."/>
            <person name="Miller A.N."/>
            <person name="Grigoriev I.V."/>
            <person name="Debuchy R."/>
            <person name="Gladieux P."/>
            <person name="Hiltunen Thoren M."/>
            <person name="Johannesson H."/>
        </authorList>
    </citation>
    <scope>NUCLEOTIDE SEQUENCE</scope>
    <source>
        <strain evidence="2">PSN293</strain>
    </source>
</reference>
<dbReference type="InterPro" id="IPR028994">
    <property type="entry name" value="Integrin_alpha_N"/>
</dbReference>
<dbReference type="EMBL" id="MU858179">
    <property type="protein sequence ID" value="KAK4210281.1"/>
    <property type="molecule type" value="Genomic_DNA"/>
</dbReference>
<comment type="caution">
    <text evidence="2">The sequence shown here is derived from an EMBL/GenBank/DDBJ whole genome shotgun (WGS) entry which is preliminary data.</text>
</comment>
<accession>A0AAN6Y114</accession>
<dbReference type="SUPFAM" id="SSF52266">
    <property type="entry name" value="SGNH hydrolase"/>
    <property type="match status" value="1"/>
</dbReference>
<dbReference type="Proteomes" id="UP001301769">
    <property type="component" value="Unassembled WGS sequence"/>
</dbReference>
<reference evidence="2" key="2">
    <citation type="submission" date="2023-05" db="EMBL/GenBank/DDBJ databases">
        <authorList>
            <consortium name="Lawrence Berkeley National Laboratory"/>
            <person name="Steindorff A."/>
            <person name="Hensen N."/>
            <person name="Bonometti L."/>
            <person name="Westerberg I."/>
            <person name="Brannstrom I.O."/>
            <person name="Guillou S."/>
            <person name="Cros-Aarteil S."/>
            <person name="Calhoun S."/>
            <person name="Haridas S."/>
            <person name="Kuo A."/>
            <person name="Mondo S."/>
            <person name="Pangilinan J."/>
            <person name="Riley R."/>
            <person name="Labutti K."/>
            <person name="Andreopoulos B."/>
            <person name="Lipzen A."/>
            <person name="Chen C."/>
            <person name="Yanf M."/>
            <person name="Daum C."/>
            <person name="Ng V."/>
            <person name="Clum A."/>
            <person name="Ohm R."/>
            <person name="Martin F."/>
            <person name="Silar P."/>
            <person name="Natvig D."/>
            <person name="Lalanne C."/>
            <person name="Gautier V."/>
            <person name="Ament-Velasquez S.L."/>
            <person name="Kruys A."/>
            <person name="Hutchinson M.I."/>
            <person name="Powell A.J."/>
            <person name="Barry K."/>
            <person name="Miller A.N."/>
            <person name="Grigoriev I.V."/>
            <person name="Debuchy R."/>
            <person name="Gladieux P."/>
            <person name="Thoren M.H."/>
            <person name="Johannesson H."/>
        </authorList>
    </citation>
    <scope>NUCLEOTIDE SEQUENCE</scope>
    <source>
        <strain evidence="2">PSN293</strain>
    </source>
</reference>
<dbReference type="InterPro" id="IPR051532">
    <property type="entry name" value="Ester_Hydrolysis_Enzymes"/>
</dbReference>
<keyword evidence="3" id="KW-1185">Reference proteome</keyword>
<dbReference type="Gene3D" id="3.40.50.1110">
    <property type="entry name" value="SGNH hydrolase"/>
    <property type="match status" value="1"/>
</dbReference>
<evidence type="ECO:0000313" key="2">
    <source>
        <dbReference type="EMBL" id="KAK4210281.1"/>
    </source>
</evidence>
<keyword evidence="1" id="KW-0732">Signal</keyword>
<sequence length="873" mass="95330">MPLGASITAGVGTHPQDARLAWNGYRKPLRDQLRWRGWAVNMVGSGADGDAAGFHNRQHEGHPGFVVTNMTTVADNTIPRKPNVVLINCGTNDAAYNGNKQPLVYTTGTRMRGVLNHLFGNIEGVTVVLSTLLPRKDSSKANVVLAEFNSNNLLDPNTDYRDNIHPNVGGAAKLAAVWDLAILEAERKGFLSPPANTGWPDYSPDGSNDNTSCELAKGGTASLRGPIRTQQGWGYDDGSYVHAEPGDANYRDVTPYFYKLESSFNWDTNSLAFAQLVNVNHVLPGAGERDDLVHCNDTDTGPSSPFAICNMILNVDGYVNEEPVQLNTGLKCHARGVRWGDVNGDGLDDFICINAAGNMYVALNRGGNPPEFEPAANGGLIRTGESWCSQDRVRLGDMDGDGRLDYCCIDGQGDIYCWRNGGQGDTPTAADGGYWQSLVPGAPTFLAQHESEGVAGVHLVDINGDHRSDWVYVYKDGSTKIFINQRGSYDDDGPGLRPHWVRATAEHPALSALQRGRTSGIIFGRLDGTGRADRVVLYHSANDLSLGYYITLQAYKNNGHGGTKRKGDGVFYCDMFGRGRDDYLWVLSTGEITLFENIQSPPNWGQHGVIIDINRDRKSIHFGRDWDGDGKCDILSVDRESGYVDMWRNKYRAGDRSPTFEAPKTVVGSGALGSSVRLCHEGWGWGLYDQGVRFADLDGDGRVDYICMEPDGRSIGHLNKADDFEFKGQIKFAPSEHLDRANFKWADVTGDGKADLIWGDGKADLIWVNKFDGAARVWKNGGFTPAGGSSMTWIDQGFLFKGHGRGQNIHFPILGHEGRADYHDVYPGTAIANTWFNECPSSNGEGVDDYPVPINPHLPSVLGSDHSESAQYP</sequence>
<protein>
    <submittedName>
        <fullName evidence="2">Carbohydrate esterase</fullName>
    </submittedName>
</protein>
<dbReference type="Gene3D" id="2.130.10.130">
    <property type="entry name" value="Integrin alpha, N-terminal"/>
    <property type="match status" value="1"/>
</dbReference>
<evidence type="ECO:0000256" key="1">
    <source>
        <dbReference type="ARBA" id="ARBA00022729"/>
    </source>
</evidence>
<proteinExistence type="predicted"/>
<dbReference type="GO" id="GO:0004622">
    <property type="term" value="F:phosphatidylcholine lysophospholipase activity"/>
    <property type="evidence" value="ECO:0007669"/>
    <property type="project" value="TreeGrafter"/>
</dbReference>
<dbReference type="InterPro" id="IPR013517">
    <property type="entry name" value="FG-GAP"/>
</dbReference>